<gene>
    <name evidence="1" type="ORF">LCGC14_2609590</name>
</gene>
<accession>A0A0F9A6I2</accession>
<evidence type="ECO:0000313" key="1">
    <source>
        <dbReference type="EMBL" id="KKL05080.1"/>
    </source>
</evidence>
<comment type="caution">
    <text evidence="1">The sequence shown here is derived from an EMBL/GenBank/DDBJ whole genome shotgun (WGS) entry which is preliminary data.</text>
</comment>
<organism evidence="1">
    <name type="scientific">marine sediment metagenome</name>
    <dbReference type="NCBI Taxonomy" id="412755"/>
    <lineage>
        <taxon>unclassified sequences</taxon>
        <taxon>metagenomes</taxon>
        <taxon>ecological metagenomes</taxon>
    </lineage>
</organism>
<dbReference type="SUPFAM" id="SSF57802">
    <property type="entry name" value="Rubredoxin-like"/>
    <property type="match status" value="1"/>
</dbReference>
<dbReference type="AlphaFoldDB" id="A0A0F9A6I2"/>
<name>A0A0F9A6I2_9ZZZZ</name>
<sequence length="95" mass="10670">MAKKNVMITVDEDIIKDAKEKGINVSESAQQGIFDKLSKKVITIEDSDKCASCGRVMDKATRNKLNGLMWLDNFQEWICPQCFDFGSKKIRGVPA</sequence>
<proteinExistence type="predicted"/>
<protein>
    <submittedName>
        <fullName evidence="1">Uncharacterized protein</fullName>
    </submittedName>
</protein>
<dbReference type="EMBL" id="LAZR01044266">
    <property type="protein sequence ID" value="KKL05080.1"/>
    <property type="molecule type" value="Genomic_DNA"/>
</dbReference>
<reference evidence="1" key="1">
    <citation type="journal article" date="2015" name="Nature">
        <title>Complex archaea that bridge the gap between prokaryotes and eukaryotes.</title>
        <authorList>
            <person name="Spang A."/>
            <person name="Saw J.H."/>
            <person name="Jorgensen S.L."/>
            <person name="Zaremba-Niedzwiedzka K."/>
            <person name="Martijn J."/>
            <person name="Lind A.E."/>
            <person name="van Eijk R."/>
            <person name="Schleper C."/>
            <person name="Guy L."/>
            <person name="Ettema T.J."/>
        </authorList>
    </citation>
    <scope>NUCLEOTIDE SEQUENCE</scope>
</reference>